<evidence type="ECO:0000256" key="1">
    <source>
        <dbReference type="SAM" id="MobiDB-lite"/>
    </source>
</evidence>
<comment type="caution">
    <text evidence="2">The sequence shown here is derived from an EMBL/GenBank/DDBJ whole genome shotgun (WGS) entry which is preliminary data.</text>
</comment>
<reference evidence="2 3" key="1">
    <citation type="journal article" date="2023" name="Sci. Data">
        <title>Genome assembly of the Korean intertidal mud-creeper Batillaria attramentaria.</title>
        <authorList>
            <person name="Patra A.K."/>
            <person name="Ho P.T."/>
            <person name="Jun S."/>
            <person name="Lee S.J."/>
            <person name="Kim Y."/>
            <person name="Won Y.J."/>
        </authorList>
    </citation>
    <scope>NUCLEOTIDE SEQUENCE [LARGE SCALE GENOMIC DNA]</scope>
    <source>
        <strain evidence="2">Wonlab-2016</strain>
    </source>
</reference>
<organism evidence="2 3">
    <name type="scientific">Batillaria attramentaria</name>
    <dbReference type="NCBI Taxonomy" id="370345"/>
    <lineage>
        <taxon>Eukaryota</taxon>
        <taxon>Metazoa</taxon>
        <taxon>Spiralia</taxon>
        <taxon>Lophotrochozoa</taxon>
        <taxon>Mollusca</taxon>
        <taxon>Gastropoda</taxon>
        <taxon>Caenogastropoda</taxon>
        <taxon>Sorbeoconcha</taxon>
        <taxon>Cerithioidea</taxon>
        <taxon>Batillariidae</taxon>
        <taxon>Batillaria</taxon>
    </lineage>
</organism>
<dbReference type="AlphaFoldDB" id="A0ABD0JKR8"/>
<dbReference type="EMBL" id="JACVVK020000416">
    <property type="protein sequence ID" value="KAK7475067.1"/>
    <property type="molecule type" value="Genomic_DNA"/>
</dbReference>
<protein>
    <submittedName>
        <fullName evidence="2">Uncharacterized protein</fullName>
    </submittedName>
</protein>
<feature type="compositionally biased region" description="Basic and acidic residues" evidence="1">
    <location>
        <begin position="83"/>
        <end position="96"/>
    </location>
</feature>
<feature type="compositionally biased region" description="Basic residues" evidence="1">
    <location>
        <begin position="108"/>
        <end position="126"/>
    </location>
</feature>
<evidence type="ECO:0000313" key="3">
    <source>
        <dbReference type="Proteomes" id="UP001519460"/>
    </source>
</evidence>
<evidence type="ECO:0000313" key="2">
    <source>
        <dbReference type="EMBL" id="KAK7475067.1"/>
    </source>
</evidence>
<feature type="region of interest" description="Disordered" evidence="1">
    <location>
        <begin position="83"/>
        <end position="129"/>
    </location>
</feature>
<name>A0ABD0JKR8_9CAEN</name>
<keyword evidence="3" id="KW-1185">Reference proteome</keyword>
<dbReference type="Proteomes" id="UP001519460">
    <property type="component" value="Unassembled WGS sequence"/>
</dbReference>
<accession>A0ABD0JKR8</accession>
<gene>
    <name evidence="2" type="ORF">BaRGS_00033680</name>
</gene>
<sequence length="140" mass="15157">MMIMSVSQYQAFVSAAKRANDKGRPGRSAYEDVDVKNDDVVLVTKTPDHAGADVYAEVQKSKQAPAVTATSPDNVTYACVQKDSKASAKSKLKPEVTPKPAVADKGGKQHKQKEKGKNAMKGKKGKDMHFILVPLTKEQL</sequence>
<proteinExistence type="predicted"/>